<evidence type="ECO:0000313" key="2">
    <source>
        <dbReference type="EMBL" id="THU97776.1"/>
    </source>
</evidence>
<dbReference type="AlphaFoldDB" id="A0A4S8M675"/>
<proteinExistence type="predicted"/>
<protein>
    <submittedName>
        <fullName evidence="2">Uncharacterized protein</fullName>
    </submittedName>
</protein>
<evidence type="ECO:0000313" key="3">
    <source>
        <dbReference type="Proteomes" id="UP000297245"/>
    </source>
</evidence>
<dbReference type="EMBL" id="ML179149">
    <property type="protein sequence ID" value="THU97776.1"/>
    <property type="molecule type" value="Genomic_DNA"/>
</dbReference>
<sequence length="112" mass="13539">MCTIILYIPSPFSYIFMPGYQLLFSSLHIDRRFNHRVSCTFEVAKSRLFMVHNFMLYLHFEYQYEVRCHYLCMLNYCFIQTFCMYIVAFRYLVAVKIVKVIASSCPPKPFPW</sequence>
<reference evidence="2 3" key="1">
    <citation type="journal article" date="2019" name="Nat. Ecol. Evol.">
        <title>Megaphylogeny resolves global patterns of mushroom evolution.</title>
        <authorList>
            <person name="Varga T."/>
            <person name="Krizsan K."/>
            <person name="Foldi C."/>
            <person name="Dima B."/>
            <person name="Sanchez-Garcia M."/>
            <person name="Sanchez-Ramirez S."/>
            <person name="Szollosi G.J."/>
            <person name="Szarkandi J.G."/>
            <person name="Papp V."/>
            <person name="Albert L."/>
            <person name="Andreopoulos W."/>
            <person name="Angelini C."/>
            <person name="Antonin V."/>
            <person name="Barry K.W."/>
            <person name="Bougher N.L."/>
            <person name="Buchanan P."/>
            <person name="Buyck B."/>
            <person name="Bense V."/>
            <person name="Catcheside P."/>
            <person name="Chovatia M."/>
            <person name="Cooper J."/>
            <person name="Damon W."/>
            <person name="Desjardin D."/>
            <person name="Finy P."/>
            <person name="Geml J."/>
            <person name="Haridas S."/>
            <person name="Hughes K."/>
            <person name="Justo A."/>
            <person name="Karasinski D."/>
            <person name="Kautmanova I."/>
            <person name="Kiss B."/>
            <person name="Kocsube S."/>
            <person name="Kotiranta H."/>
            <person name="LaButti K.M."/>
            <person name="Lechner B.E."/>
            <person name="Liimatainen K."/>
            <person name="Lipzen A."/>
            <person name="Lukacs Z."/>
            <person name="Mihaltcheva S."/>
            <person name="Morgado L.N."/>
            <person name="Niskanen T."/>
            <person name="Noordeloos M.E."/>
            <person name="Ohm R.A."/>
            <person name="Ortiz-Santana B."/>
            <person name="Ovrebo C."/>
            <person name="Racz N."/>
            <person name="Riley R."/>
            <person name="Savchenko A."/>
            <person name="Shiryaev A."/>
            <person name="Soop K."/>
            <person name="Spirin V."/>
            <person name="Szebenyi C."/>
            <person name="Tomsovsky M."/>
            <person name="Tulloss R.E."/>
            <person name="Uehling J."/>
            <person name="Grigoriev I.V."/>
            <person name="Vagvolgyi C."/>
            <person name="Papp T."/>
            <person name="Martin F.M."/>
            <person name="Miettinen O."/>
            <person name="Hibbett D.S."/>
            <person name="Nagy L.G."/>
        </authorList>
    </citation>
    <scope>NUCLEOTIDE SEQUENCE [LARGE SCALE GENOMIC DNA]</scope>
    <source>
        <strain evidence="2 3">CBS 962.96</strain>
    </source>
</reference>
<evidence type="ECO:0000256" key="1">
    <source>
        <dbReference type="SAM" id="Phobius"/>
    </source>
</evidence>
<keyword evidence="1" id="KW-0472">Membrane</keyword>
<dbReference type="Proteomes" id="UP000297245">
    <property type="component" value="Unassembled WGS sequence"/>
</dbReference>
<name>A0A4S8M675_DENBC</name>
<gene>
    <name evidence="2" type="ORF">K435DRAFT_54670</name>
</gene>
<keyword evidence="1" id="KW-1133">Transmembrane helix</keyword>
<keyword evidence="1" id="KW-0812">Transmembrane</keyword>
<accession>A0A4S8M675</accession>
<feature type="transmembrane region" description="Helical" evidence="1">
    <location>
        <begin position="73"/>
        <end position="93"/>
    </location>
</feature>
<keyword evidence="3" id="KW-1185">Reference proteome</keyword>
<organism evidence="2 3">
    <name type="scientific">Dendrothele bispora (strain CBS 962.96)</name>
    <dbReference type="NCBI Taxonomy" id="1314807"/>
    <lineage>
        <taxon>Eukaryota</taxon>
        <taxon>Fungi</taxon>
        <taxon>Dikarya</taxon>
        <taxon>Basidiomycota</taxon>
        <taxon>Agaricomycotina</taxon>
        <taxon>Agaricomycetes</taxon>
        <taxon>Agaricomycetidae</taxon>
        <taxon>Agaricales</taxon>
        <taxon>Agaricales incertae sedis</taxon>
        <taxon>Dendrothele</taxon>
    </lineage>
</organism>